<evidence type="ECO:0000256" key="1">
    <source>
        <dbReference type="SAM" id="MobiDB-lite"/>
    </source>
</evidence>
<name>A0A7S3PNQ4_9STRA</name>
<organism evidence="2">
    <name type="scientific">Aplanochytrium stocchinoi</name>
    <dbReference type="NCBI Taxonomy" id="215587"/>
    <lineage>
        <taxon>Eukaryota</taxon>
        <taxon>Sar</taxon>
        <taxon>Stramenopiles</taxon>
        <taxon>Bigyra</taxon>
        <taxon>Labyrinthulomycetes</taxon>
        <taxon>Thraustochytrida</taxon>
        <taxon>Thraustochytriidae</taxon>
        <taxon>Aplanochytrium</taxon>
    </lineage>
</organism>
<proteinExistence type="predicted"/>
<feature type="region of interest" description="Disordered" evidence="1">
    <location>
        <begin position="18"/>
        <end position="44"/>
    </location>
</feature>
<feature type="compositionally biased region" description="Acidic residues" evidence="1">
    <location>
        <begin position="21"/>
        <end position="44"/>
    </location>
</feature>
<sequence>MFKKDTSWMRPKSVVIRSEYESEEEEEYSSEEEEEQEQEEEDNELNFERLFEERMKPIEEQLKDYATRFVYELNSEEFKKMHALMEEFKDLCGQHIPGSKELPIDSDLYKNLAKANGISFLNDEEKNGFLQGLQILENISFFQFLLLKNRTNILEKSCKRWTKERTDLEDSKLGALLLEEFYMPPQGREEKLDKALVQFSEMMTKRSIKIAEFNRKMRRADPNGVQHGVIARELEKFVNDHVEEIEKSKIYFSSAIHKLKVQQEQELVRLQKGKS</sequence>
<gene>
    <name evidence="2" type="ORF">ASTO00021_LOCUS15499</name>
</gene>
<dbReference type="EMBL" id="HBIN01020289">
    <property type="protein sequence ID" value="CAE0445483.1"/>
    <property type="molecule type" value="Transcribed_RNA"/>
</dbReference>
<reference evidence="2" key="1">
    <citation type="submission" date="2021-01" db="EMBL/GenBank/DDBJ databases">
        <authorList>
            <person name="Corre E."/>
            <person name="Pelletier E."/>
            <person name="Niang G."/>
            <person name="Scheremetjew M."/>
            <person name="Finn R."/>
            <person name="Kale V."/>
            <person name="Holt S."/>
            <person name="Cochrane G."/>
            <person name="Meng A."/>
            <person name="Brown T."/>
            <person name="Cohen L."/>
        </authorList>
    </citation>
    <scope>NUCLEOTIDE SEQUENCE</scope>
    <source>
        <strain evidence="2">GSBS06</strain>
    </source>
</reference>
<dbReference type="AlphaFoldDB" id="A0A7S3PNQ4"/>
<accession>A0A7S3PNQ4</accession>
<evidence type="ECO:0000313" key="2">
    <source>
        <dbReference type="EMBL" id="CAE0445483.1"/>
    </source>
</evidence>
<protein>
    <submittedName>
        <fullName evidence="2">Uncharacterized protein</fullName>
    </submittedName>
</protein>